<feature type="compositionally biased region" description="Low complexity" evidence="1">
    <location>
        <begin position="533"/>
        <end position="547"/>
    </location>
</feature>
<dbReference type="OrthoDB" id="21660at2759"/>
<dbReference type="Proteomes" id="UP000695562">
    <property type="component" value="Unassembled WGS sequence"/>
</dbReference>
<feature type="compositionally biased region" description="Acidic residues" evidence="1">
    <location>
        <begin position="293"/>
        <end position="346"/>
    </location>
</feature>
<feature type="region of interest" description="Disordered" evidence="1">
    <location>
        <begin position="1"/>
        <end position="35"/>
    </location>
</feature>
<sequence length="570" mass="64533">MRILNNTLQNSNGGSSTVVKKTTSPKPLQKISPVKTSINNFRELDSINKSTNKKDGEVKSLASFYENLSTTTKGKQSSQQLGSTLIKPKQPQQQQQDSSNNNNQSTPKSNAKKLSIQKERLKERQNVDNDEQQDNNITQVKPKSPAKSNDSNTNSNSNFTPKKELRLEELSSKTVSSPSQKSTLSSSSSSSNSSSTTSANEIALQIRSTVDVYRNKITQLEDKLEISTRENNTLKQQLQLLNNQYTVDTCALLDIINEHESTIIKLKQDIELSINEPAAIDVETSPSKKQQQDEIEQEDDQDEEQEEEEEEEQDNDESEQEDEEIQEEEEEEEIQDIEQETEEEMEIDQEYLEELKEELEEAYEHCYELTKENEENSELLNKYKTELTECQALIVYYKEELSKKSIDCNIFSKKLVEKNDEILKYKQRIQNFVEMMELSKELNGSVLSTPPPSGSKQSYLSPNRSLSSPMNRSVGPIVTPTKSLSSSSLLNNSINNGGEKEVFTTPQPKLKKKSITVPEPYQFRSPSVKKLNSSRSSISSNSNNSSIQPMGKSRTPKKVLCSPRSLTEYI</sequence>
<feature type="compositionally biased region" description="Polar residues" evidence="1">
    <location>
        <begin position="454"/>
        <end position="471"/>
    </location>
</feature>
<name>A0A8J4PTL7_9MYCE</name>
<feature type="compositionally biased region" description="Low complexity" evidence="1">
    <location>
        <begin position="172"/>
        <end position="198"/>
    </location>
</feature>
<feature type="compositionally biased region" description="Basic and acidic residues" evidence="1">
    <location>
        <begin position="116"/>
        <end position="127"/>
    </location>
</feature>
<evidence type="ECO:0000313" key="3">
    <source>
        <dbReference type="Proteomes" id="UP000695562"/>
    </source>
</evidence>
<feature type="region of interest" description="Disordered" evidence="1">
    <location>
        <begin position="444"/>
        <end position="570"/>
    </location>
</feature>
<keyword evidence="3" id="KW-1185">Reference proteome</keyword>
<organism evidence="2 3">
    <name type="scientific">Polysphondylium violaceum</name>
    <dbReference type="NCBI Taxonomy" id="133409"/>
    <lineage>
        <taxon>Eukaryota</taxon>
        <taxon>Amoebozoa</taxon>
        <taxon>Evosea</taxon>
        <taxon>Eumycetozoa</taxon>
        <taxon>Dictyostelia</taxon>
        <taxon>Dictyosteliales</taxon>
        <taxon>Dictyosteliaceae</taxon>
        <taxon>Polysphondylium</taxon>
    </lineage>
</organism>
<gene>
    <name evidence="2" type="ORF">CYY_005062</name>
</gene>
<evidence type="ECO:0000256" key="1">
    <source>
        <dbReference type="SAM" id="MobiDB-lite"/>
    </source>
</evidence>
<dbReference type="EMBL" id="AJWJ01000192">
    <property type="protein sequence ID" value="KAF2073643.1"/>
    <property type="molecule type" value="Genomic_DNA"/>
</dbReference>
<feature type="compositionally biased region" description="Low complexity" evidence="1">
    <location>
        <begin position="483"/>
        <end position="496"/>
    </location>
</feature>
<feature type="region of interest" description="Disordered" evidence="1">
    <location>
        <begin position="277"/>
        <end position="346"/>
    </location>
</feature>
<comment type="caution">
    <text evidence="2">The sequence shown here is derived from an EMBL/GenBank/DDBJ whole genome shotgun (WGS) entry which is preliminary data.</text>
</comment>
<feature type="compositionally biased region" description="Low complexity" evidence="1">
    <location>
        <begin position="90"/>
        <end position="105"/>
    </location>
</feature>
<feature type="compositionally biased region" description="Basic and acidic residues" evidence="1">
    <location>
        <begin position="161"/>
        <end position="171"/>
    </location>
</feature>
<proteinExistence type="predicted"/>
<feature type="compositionally biased region" description="Polar residues" evidence="1">
    <location>
        <begin position="1"/>
        <end position="26"/>
    </location>
</feature>
<accession>A0A8J4PTL7</accession>
<feature type="compositionally biased region" description="Polar residues" evidence="1">
    <location>
        <begin position="69"/>
        <end position="83"/>
    </location>
</feature>
<dbReference type="AlphaFoldDB" id="A0A8J4PTL7"/>
<evidence type="ECO:0000313" key="2">
    <source>
        <dbReference type="EMBL" id="KAF2073643.1"/>
    </source>
</evidence>
<feature type="compositionally biased region" description="Low complexity" evidence="1">
    <location>
        <begin position="148"/>
        <end position="158"/>
    </location>
</feature>
<protein>
    <submittedName>
        <fullName evidence="2">Uncharacterized protein</fullName>
    </submittedName>
</protein>
<reference evidence="2" key="1">
    <citation type="submission" date="2020-01" db="EMBL/GenBank/DDBJ databases">
        <title>Development of genomics and gene disruption for Polysphondylium violaceum indicates a role for the polyketide synthase stlB in stalk morphogenesis.</title>
        <authorList>
            <person name="Narita B."/>
            <person name="Kawabe Y."/>
            <person name="Kin K."/>
            <person name="Saito T."/>
            <person name="Gibbs R."/>
            <person name="Kuspa A."/>
            <person name="Muzny D."/>
            <person name="Queller D."/>
            <person name="Richards S."/>
            <person name="Strassman J."/>
            <person name="Sucgang R."/>
            <person name="Worley K."/>
            <person name="Schaap P."/>
        </authorList>
    </citation>
    <scope>NUCLEOTIDE SEQUENCE</scope>
    <source>
        <strain evidence="2">QSvi11</strain>
    </source>
</reference>
<feature type="region of interest" description="Disordered" evidence="1">
    <location>
        <begin position="69"/>
        <end position="199"/>
    </location>
</feature>